<dbReference type="GO" id="GO:0046872">
    <property type="term" value="F:metal ion binding"/>
    <property type="evidence" value="ECO:0007669"/>
    <property type="project" value="UniProtKB-KW"/>
</dbReference>
<dbReference type="PANTHER" id="PTHR33353">
    <property type="entry name" value="PUTATIVE (AFU_ORTHOLOGUE AFUA_1G12560)-RELATED"/>
    <property type="match status" value="1"/>
</dbReference>
<comment type="cofactor">
    <cofactor evidence="1">
        <name>Cu(2+)</name>
        <dbReference type="ChEBI" id="CHEBI:29036"/>
    </cofactor>
</comment>
<reference evidence="18" key="1">
    <citation type="submission" date="2023-02" db="EMBL/GenBank/DDBJ databases">
        <authorList>
            <person name="Palmer J.M."/>
        </authorList>
    </citation>
    <scope>NUCLEOTIDE SEQUENCE</scope>
    <source>
        <strain evidence="18">FW57</strain>
    </source>
</reference>
<dbReference type="GO" id="GO:0004497">
    <property type="term" value="F:monooxygenase activity"/>
    <property type="evidence" value="ECO:0007669"/>
    <property type="project" value="UniProtKB-KW"/>
</dbReference>
<evidence type="ECO:0000256" key="16">
    <source>
        <dbReference type="SAM" id="SignalP"/>
    </source>
</evidence>
<evidence type="ECO:0000256" key="7">
    <source>
        <dbReference type="ARBA" id="ARBA00023002"/>
    </source>
</evidence>
<evidence type="ECO:0000256" key="8">
    <source>
        <dbReference type="ARBA" id="ARBA00023008"/>
    </source>
</evidence>
<dbReference type="EMBL" id="JAHCVI010000001">
    <property type="protein sequence ID" value="KAG7291217.1"/>
    <property type="molecule type" value="Genomic_DNA"/>
</dbReference>
<evidence type="ECO:0000313" key="18">
    <source>
        <dbReference type="EMBL" id="KAG7291217.1"/>
    </source>
</evidence>
<name>A0AAD4F440_9PEZI</name>
<dbReference type="Gene3D" id="2.70.50.70">
    <property type="match status" value="1"/>
</dbReference>
<evidence type="ECO:0000256" key="1">
    <source>
        <dbReference type="ARBA" id="ARBA00001973"/>
    </source>
</evidence>
<dbReference type="Pfam" id="PF03443">
    <property type="entry name" value="AA9"/>
    <property type="match status" value="1"/>
</dbReference>
<comment type="catalytic activity">
    <reaction evidence="14">
        <text>[(1-&gt;4)-beta-D-glucosyl]n+m + reduced acceptor + O2 = 4-dehydro-beta-D-glucosyl-[(1-&gt;4)-beta-D-glucosyl]n-1 + [(1-&gt;4)-beta-D-glucosyl]m + acceptor + H2O.</text>
        <dbReference type="EC" id="1.14.99.56"/>
    </reaction>
</comment>
<keyword evidence="8" id="KW-0186">Copper</keyword>
<feature type="chain" id="PRO_5042060631" description="lytic cellulose monooxygenase (C4-dehydrogenating)" evidence="16">
    <location>
        <begin position="20"/>
        <end position="184"/>
    </location>
</feature>
<keyword evidence="6" id="KW-0136">Cellulose degradation</keyword>
<organism evidence="18 19">
    <name type="scientific">Staphylotrichum longicolle</name>
    <dbReference type="NCBI Taxonomy" id="669026"/>
    <lineage>
        <taxon>Eukaryota</taxon>
        <taxon>Fungi</taxon>
        <taxon>Dikarya</taxon>
        <taxon>Ascomycota</taxon>
        <taxon>Pezizomycotina</taxon>
        <taxon>Sordariomycetes</taxon>
        <taxon>Sordariomycetidae</taxon>
        <taxon>Sordariales</taxon>
        <taxon>Chaetomiaceae</taxon>
        <taxon>Staphylotrichum</taxon>
    </lineage>
</organism>
<dbReference type="GO" id="GO:0030245">
    <property type="term" value="P:cellulose catabolic process"/>
    <property type="evidence" value="ECO:0007669"/>
    <property type="project" value="UniProtKB-KW"/>
</dbReference>
<evidence type="ECO:0000256" key="6">
    <source>
        <dbReference type="ARBA" id="ARBA00023001"/>
    </source>
</evidence>
<feature type="domain" description="Auxiliary Activity family 9 catalytic" evidence="17">
    <location>
        <begin position="26"/>
        <end position="163"/>
    </location>
</feature>
<keyword evidence="11" id="KW-0119">Carbohydrate metabolism</keyword>
<keyword evidence="7" id="KW-0560">Oxidoreductase</keyword>
<evidence type="ECO:0000256" key="13">
    <source>
        <dbReference type="ARBA" id="ARBA00044502"/>
    </source>
</evidence>
<gene>
    <name evidence="18" type="ORF">NEMBOFW57_001229</name>
</gene>
<comment type="caution">
    <text evidence="18">The sequence shown here is derived from an EMBL/GenBank/DDBJ whole genome shotgun (WGS) entry which is preliminary data.</text>
</comment>
<dbReference type="InterPro" id="IPR049892">
    <property type="entry name" value="AA9"/>
</dbReference>
<dbReference type="Proteomes" id="UP001197093">
    <property type="component" value="Unassembled WGS sequence"/>
</dbReference>
<proteinExistence type="inferred from homology"/>
<keyword evidence="9" id="KW-0503">Monooxygenase</keyword>
<comment type="subcellular location">
    <subcellularLocation>
        <location evidence="2">Secreted</location>
    </subcellularLocation>
</comment>
<evidence type="ECO:0000256" key="10">
    <source>
        <dbReference type="ARBA" id="ARBA00023157"/>
    </source>
</evidence>
<evidence type="ECO:0000256" key="2">
    <source>
        <dbReference type="ARBA" id="ARBA00004613"/>
    </source>
</evidence>
<sequence length="184" mass="20065">MRTSRVTLLGVLSASGVLGHNIQGILLVNGTETPEWKYILDVATVFAVDPSTYPAGYQGYKLDPIIGSDNPNVTCGRAAFDSAPHTETADVLAGSEIGFRVSADGYGNRDAFYHGFSPYPNFWHAGPGQIYLSRAPNDDLQSYKGDGDWFKIAYAGPVDNQHWSLWPDVSDAFSCRTIRSIWVG</sequence>
<dbReference type="InterPro" id="IPR005103">
    <property type="entry name" value="AA9_LPMO"/>
</dbReference>
<evidence type="ECO:0000259" key="17">
    <source>
        <dbReference type="Pfam" id="PF03443"/>
    </source>
</evidence>
<evidence type="ECO:0000256" key="9">
    <source>
        <dbReference type="ARBA" id="ARBA00023033"/>
    </source>
</evidence>
<keyword evidence="12" id="KW-0624">Polysaccharide degradation</keyword>
<protein>
    <recommendedName>
        <fullName evidence="15">lytic cellulose monooxygenase (C4-dehydrogenating)</fullName>
        <ecNumber evidence="15">1.14.99.56</ecNumber>
    </recommendedName>
</protein>
<dbReference type="GO" id="GO:0005576">
    <property type="term" value="C:extracellular region"/>
    <property type="evidence" value="ECO:0007669"/>
    <property type="project" value="UniProtKB-SubCell"/>
</dbReference>
<evidence type="ECO:0000256" key="3">
    <source>
        <dbReference type="ARBA" id="ARBA00022525"/>
    </source>
</evidence>
<keyword evidence="5 16" id="KW-0732">Signal</keyword>
<keyword evidence="10" id="KW-1015">Disulfide bond</keyword>
<dbReference type="AlphaFoldDB" id="A0AAD4F440"/>
<accession>A0AAD4F440</accession>
<evidence type="ECO:0000256" key="4">
    <source>
        <dbReference type="ARBA" id="ARBA00022723"/>
    </source>
</evidence>
<keyword evidence="19" id="KW-1185">Reference proteome</keyword>
<evidence type="ECO:0000256" key="15">
    <source>
        <dbReference type="ARBA" id="ARBA00047174"/>
    </source>
</evidence>
<dbReference type="EC" id="1.14.99.56" evidence="15"/>
<evidence type="ECO:0000256" key="12">
    <source>
        <dbReference type="ARBA" id="ARBA00023326"/>
    </source>
</evidence>
<evidence type="ECO:0000256" key="14">
    <source>
        <dbReference type="ARBA" id="ARBA00045077"/>
    </source>
</evidence>
<keyword evidence="4" id="KW-0479">Metal-binding</keyword>
<keyword evidence="3" id="KW-0964">Secreted</keyword>
<dbReference type="PANTHER" id="PTHR33353:SF10">
    <property type="entry name" value="ENDO-BETA-1,4-GLUCANASE D"/>
    <property type="match status" value="1"/>
</dbReference>
<evidence type="ECO:0000256" key="11">
    <source>
        <dbReference type="ARBA" id="ARBA00023277"/>
    </source>
</evidence>
<evidence type="ECO:0000256" key="5">
    <source>
        <dbReference type="ARBA" id="ARBA00022729"/>
    </source>
</evidence>
<feature type="signal peptide" evidence="16">
    <location>
        <begin position="1"/>
        <end position="19"/>
    </location>
</feature>
<comment type="similarity">
    <text evidence="13">Belongs to the polysaccharide monooxygenase AA9 family.</text>
</comment>
<evidence type="ECO:0000313" key="19">
    <source>
        <dbReference type="Proteomes" id="UP001197093"/>
    </source>
</evidence>